<dbReference type="Pfam" id="PF02367">
    <property type="entry name" value="TsaE"/>
    <property type="match status" value="1"/>
</dbReference>
<name>A0A2S8FZ31_9BACT</name>
<dbReference type="GO" id="GO:0005737">
    <property type="term" value="C:cytoplasm"/>
    <property type="evidence" value="ECO:0007669"/>
    <property type="project" value="UniProtKB-SubCell"/>
</dbReference>
<protein>
    <recommendedName>
        <fullName evidence="3">tRNA threonylcarbamoyladenosine biosynthesis protein TsaE</fullName>
    </recommendedName>
    <alternativeName>
        <fullName evidence="10">t(6)A37 threonylcarbamoyladenosine biosynthesis protein TsaE</fullName>
    </alternativeName>
</protein>
<evidence type="ECO:0000313" key="12">
    <source>
        <dbReference type="Proteomes" id="UP000238322"/>
    </source>
</evidence>
<dbReference type="InterPro" id="IPR003442">
    <property type="entry name" value="T6A_TsaE"/>
</dbReference>
<dbReference type="GO" id="GO:0046872">
    <property type="term" value="F:metal ion binding"/>
    <property type="evidence" value="ECO:0007669"/>
    <property type="project" value="UniProtKB-KW"/>
</dbReference>
<evidence type="ECO:0000256" key="8">
    <source>
        <dbReference type="ARBA" id="ARBA00022840"/>
    </source>
</evidence>
<evidence type="ECO:0000256" key="1">
    <source>
        <dbReference type="ARBA" id="ARBA00004496"/>
    </source>
</evidence>
<evidence type="ECO:0000256" key="5">
    <source>
        <dbReference type="ARBA" id="ARBA00022694"/>
    </source>
</evidence>
<reference evidence="11 12" key="1">
    <citation type="submission" date="2018-02" db="EMBL/GenBank/DDBJ databases">
        <title>Comparative genomes isolates from brazilian mangrove.</title>
        <authorList>
            <person name="Araujo J.E."/>
            <person name="Taketani R.G."/>
            <person name="Silva M.C.P."/>
            <person name="Loureco M.V."/>
            <person name="Andreote F.D."/>
        </authorList>
    </citation>
    <scope>NUCLEOTIDE SEQUENCE [LARGE SCALE GENOMIC DNA]</scope>
    <source>
        <strain evidence="11 12">Hex-1 MGV</strain>
    </source>
</reference>
<dbReference type="NCBIfam" id="TIGR00150">
    <property type="entry name" value="T6A_YjeE"/>
    <property type="match status" value="1"/>
</dbReference>
<comment type="subcellular location">
    <subcellularLocation>
        <location evidence="1">Cytoplasm</location>
    </subcellularLocation>
</comment>
<keyword evidence="5" id="KW-0819">tRNA processing</keyword>
<dbReference type="GO" id="GO:0016740">
    <property type="term" value="F:transferase activity"/>
    <property type="evidence" value="ECO:0007669"/>
    <property type="project" value="UniProtKB-KW"/>
</dbReference>
<keyword evidence="11" id="KW-0808">Transferase</keyword>
<keyword evidence="8" id="KW-0067">ATP-binding</keyword>
<keyword evidence="6" id="KW-0479">Metal-binding</keyword>
<organism evidence="11 12">
    <name type="scientific">Blastopirellula marina</name>
    <dbReference type="NCBI Taxonomy" id="124"/>
    <lineage>
        <taxon>Bacteria</taxon>
        <taxon>Pseudomonadati</taxon>
        <taxon>Planctomycetota</taxon>
        <taxon>Planctomycetia</taxon>
        <taxon>Pirellulales</taxon>
        <taxon>Pirellulaceae</taxon>
        <taxon>Blastopirellula</taxon>
    </lineage>
</organism>
<dbReference type="RefSeq" id="WP_105328522.1">
    <property type="nucleotide sequence ID" value="NZ_PUHY01000005.1"/>
</dbReference>
<dbReference type="PANTHER" id="PTHR33540">
    <property type="entry name" value="TRNA THREONYLCARBAMOYLADENOSINE BIOSYNTHESIS PROTEIN TSAE"/>
    <property type="match status" value="1"/>
</dbReference>
<keyword evidence="7" id="KW-0547">Nucleotide-binding</keyword>
<dbReference type="GO" id="GO:0005524">
    <property type="term" value="F:ATP binding"/>
    <property type="evidence" value="ECO:0007669"/>
    <property type="project" value="UniProtKB-KW"/>
</dbReference>
<evidence type="ECO:0000313" key="11">
    <source>
        <dbReference type="EMBL" id="PQO37271.1"/>
    </source>
</evidence>
<dbReference type="Proteomes" id="UP000238322">
    <property type="component" value="Unassembled WGS sequence"/>
</dbReference>
<dbReference type="AlphaFoldDB" id="A0A2S8FZ31"/>
<dbReference type="OrthoDB" id="9815896at2"/>
<gene>
    <name evidence="11" type="ORF">C5Y83_04810</name>
</gene>
<evidence type="ECO:0000256" key="2">
    <source>
        <dbReference type="ARBA" id="ARBA00007599"/>
    </source>
</evidence>
<sequence length="159" mass="17579">MSTITWEATSEQETQKLGEVLAGIIPPGTVVSLNGTLGAGKTRLVKAMASALGIPAEDVISPTFVIMQRYFGGKTLYHFDVYRIKDDDEFLELGPEEYFDSDGITLLEWADRVANCLPRDHLRVDIEVLGETCRQFTVTSVGKQLETVPTQIQDAIQKT</sequence>
<keyword evidence="4" id="KW-0963">Cytoplasm</keyword>
<proteinExistence type="inferred from homology"/>
<evidence type="ECO:0000256" key="4">
    <source>
        <dbReference type="ARBA" id="ARBA00022490"/>
    </source>
</evidence>
<evidence type="ECO:0000256" key="9">
    <source>
        <dbReference type="ARBA" id="ARBA00022842"/>
    </source>
</evidence>
<evidence type="ECO:0000256" key="3">
    <source>
        <dbReference type="ARBA" id="ARBA00019010"/>
    </source>
</evidence>
<keyword evidence="9" id="KW-0460">Magnesium</keyword>
<accession>A0A2S8FZ31</accession>
<dbReference type="GO" id="GO:0002949">
    <property type="term" value="P:tRNA threonylcarbamoyladenosine modification"/>
    <property type="evidence" value="ECO:0007669"/>
    <property type="project" value="InterPro"/>
</dbReference>
<evidence type="ECO:0000256" key="6">
    <source>
        <dbReference type="ARBA" id="ARBA00022723"/>
    </source>
</evidence>
<comment type="similarity">
    <text evidence="2">Belongs to the TsaE family.</text>
</comment>
<evidence type="ECO:0000256" key="10">
    <source>
        <dbReference type="ARBA" id="ARBA00032441"/>
    </source>
</evidence>
<dbReference type="EMBL" id="PUHY01000005">
    <property type="protein sequence ID" value="PQO37271.1"/>
    <property type="molecule type" value="Genomic_DNA"/>
</dbReference>
<dbReference type="SUPFAM" id="SSF52540">
    <property type="entry name" value="P-loop containing nucleoside triphosphate hydrolases"/>
    <property type="match status" value="1"/>
</dbReference>
<comment type="caution">
    <text evidence="11">The sequence shown here is derived from an EMBL/GenBank/DDBJ whole genome shotgun (WGS) entry which is preliminary data.</text>
</comment>
<dbReference type="Gene3D" id="3.40.50.300">
    <property type="entry name" value="P-loop containing nucleotide triphosphate hydrolases"/>
    <property type="match status" value="1"/>
</dbReference>
<dbReference type="InterPro" id="IPR027417">
    <property type="entry name" value="P-loop_NTPase"/>
</dbReference>
<evidence type="ECO:0000256" key="7">
    <source>
        <dbReference type="ARBA" id="ARBA00022741"/>
    </source>
</evidence>
<dbReference type="PANTHER" id="PTHR33540:SF2">
    <property type="entry name" value="TRNA THREONYLCARBAMOYLADENOSINE BIOSYNTHESIS PROTEIN TSAE"/>
    <property type="match status" value="1"/>
</dbReference>